<organism evidence="1">
    <name type="scientific">Phytophthora nicotianae</name>
    <name type="common">Potato buckeye rot agent</name>
    <name type="synonym">Phytophthora parasitica</name>
    <dbReference type="NCBI Taxonomy" id="4792"/>
    <lineage>
        <taxon>Eukaryota</taxon>
        <taxon>Sar</taxon>
        <taxon>Stramenopiles</taxon>
        <taxon>Oomycota</taxon>
        <taxon>Peronosporomycetes</taxon>
        <taxon>Peronosporales</taxon>
        <taxon>Peronosporaceae</taxon>
        <taxon>Phytophthora</taxon>
    </lineage>
</organism>
<name>W2NA51_PHYNI</name>
<dbReference type="EMBL" id="KI693242">
    <property type="protein sequence ID" value="ETM44753.1"/>
    <property type="molecule type" value="Genomic_DNA"/>
</dbReference>
<dbReference type="Proteomes" id="UP000054532">
    <property type="component" value="Unassembled WGS sequence"/>
</dbReference>
<gene>
    <name evidence="1" type="ORF">L914_10041</name>
</gene>
<sequence>MATFCIHCINNSTPARRHCVITKVSPTSIDNQGNLLKVYW</sequence>
<reference evidence="1" key="1">
    <citation type="submission" date="2013-11" db="EMBL/GenBank/DDBJ databases">
        <title>The Genome Sequence of Phytophthora parasitica IAC_01/95.</title>
        <authorList>
            <consortium name="The Broad Institute Genomics Platform"/>
            <person name="Russ C."/>
            <person name="Tyler B."/>
            <person name="Panabieres F."/>
            <person name="Shan W."/>
            <person name="Tripathy S."/>
            <person name="Grunwald N."/>
            <person name="Machado M."/>
            <person name="Johnson C.S."/>
            <person name="Arredondo F."/>
            <person name="Hong C."/>
            <person name="Coffey M."/>
            <person name="Young S.K."/>
            <person name="Zeng Q."/>
            <person name="Gargeya S."/>
            <person name="Fitzgerald M."/>
            <person name="Abouelleil A."/>
            <person name="Alvarado L."/>
            <person name="Chapman S.B."/>
            <person name="Gainer-Dewar J."/>
            <person name="Goldberg J."/>
            <person name="Griggs A."/>
            <person name="Gujja S."/>
            <person name="Hansen M."/>
            <person name="Howarth C."/>
            <person name="Imamovic A."/>
            <person name="Ireland A."/>
            <person name="Larimer J."/>
            <person name="McCowan C."/>
            <person name="Murphy C."/>
            <person name="Pearson M."/>
            <person name="Poon T.W."/>
            <person name="Priest M."/>
            <person name="Roberts A."/>
            <person name="Saif S."/>
            <person name="Shea T."/>
            <person name="Sykes S."/>
            <person name="Wortman J."/>
            <person name="Nusbaum C."/>
            <person name="Birren B."/>
        </authorList>
    </citation>
    <scope>NUCLEOTIDE SEQUENCE [LARGE SCALE GENOMIC DNA]</scope>
    <source>
        <strain evidence="1">IAC_01/95</strain>
    </source>
</reference>
<accession>W2NA51</accession>
<proteinExistence type="predicted"/>
<evidence type="ECO:0000313" key="1">
    <source>
        <dbReference type="EMBL" id="ETM44753.1"/>
    </source>
</evidence>
<dbReference type="AlphaFoldDB" id="W2NA51"/>
<protein>
    <submittedName>
        <fullName evidence="1">Uncharacterized protein</fullName>
    </submittedName>
</protein>